<dbReference type="AlphaFoldDB" id="A0A8S1MN67"/>
<evidence type="ECO:0008006" key="4">
    <source>
        <dbReference type="Google" id="ProtNLM"/>
    </source>
</evidence>
<gene>
    <name evidence="2" type="ORF">PSON_ATCC_30995.1.T0430228</name>
</gene>
<feature type="transmembrane region" description="Helical" evidence="1">
    <location>
        <begin position="143"/>
        <end position="163"/>
    </location>
</feature>
<organism evidence="2 3">
    <name type="scientific">Paramecium sonneborni</name>
    <dbReference type="NCBI Taxonomy" id="65129"/>
    <lineage>
        <taxon>Eukaryota</taxon>
        <taxon>Sar</taxon>
        <taxon>Alveolata</taxon>
        <taxon>Ciliophora</taxon>
        <taxon>Intramacronucleata</taxon>
        <taxon>Oligohymenophorea</taxon>
        <taxon>Peniculida</taxon>
        <taxon>Parameciidae</taxon>
        <taxon>Paramecium</taxon>
    </lineage>
</organism>
<name>A0A8S1MN67_9CILI</name>
<proteinExistence type="predicted"/>
<keyword evidence="1" id="KW-1133">Transmembrane helix</keyword>
<reference evidence="2" key="1">
    <citation type="submission" date="2021-01" db="EMBL/GenBank/DDBJ databases">
        <authorList>
            <consortium name="Genoscope - CEA"/>
            <person name="William W."/>
        </authorList>
    </citation>
    <scope>NUCLEOTIDE SEQUENCE</scope>
</reference>
<accession>A0A8S1MN67</accession>
<feature type="transmembrane region" description="Helical" evidence="1">
    <location>
        <begin position="47"/>
        <end position="70"/>
    </location>
</feature>
<feature type="transmembrane region" description="Helical" evidence="1">
    <location>
        <begin position="245"/>
        <end position="264"/>
    </location>
</feature>
<feature type="transmembrane region" description="Helical" evidence="1">
    <location>
        <begin position="337"/>
        <end position="361"/>
    </location>
</feature>
<feature type="transmembrane region" description="Helical" evidence="1">
    <location>
        <begin position="373"/>
        <end position="395"/>
    </location>
</feature>
<evidence type="ECO:0000256" key="1">
    <source>
        <dbReference type="SAM" id="Phobius"/>
    </source>
</evidence>
<feature type="transmembrane region" description="Helical" evidence="1">
    <location>
        <begin position="190"/>
        <end position="218"/>
    </location>
</feature>
<sequence length="557" mass="66353">MQIDSRKGQNNQKETYLNFSNSLTQSFDSFQQATTILLSKKVEKIKLLYSLIINQLAAIFITFILVYRNYYSEEIFHFFTFLAILLFSIFGCTLYQLKLIFDAEQRFKNNSQEYELNQKIYECTIKFVYFFTNQKSFTTIKMIYIYNSIAILLLLQKFCMIYQQDNLQNQKNIGISHLILQMIDYPLLSALYILSSIIAFTFIFFEILKLIYFFILVYNDSSNFNDQYRNSNLKTSNTIAKAKKFCLLSIFYYLNKLVFLFMMINSTPNYTSQILIGSNIFYHLLMVLFELFLFSQIFNIDSTIRDTQTPIQNNIYFDDHVIFINSLLRIKNLRNKLFQFFLVISVIFTIHGCIIFNSSRINGIYSSFLYNTFIWFDCGIFQLIILVNLIFKFIIIQFFQNQSFKDYFENQVYVLQDQQFISTDQQSIQISHLQSPISINLIENNCRIKEENKNRNDINQFPQRILEIIQFTVGTCKIQLLIVQFVQNKLLMVKTLQFNQNVIVHIFSMKNAQKIGQNKIISVHFVTQYFQYNENMISYKFYRIFIILIITQLNFSI</sequence>
<keyword evidence="1" id="KW-0472">Membrane</keyword>
<keyword evidence="3" id="KW-1185">Reference proteome</keyword>
<feature type="transmembrane region" description="Helical" evidence="1">
    <location>
        <begin position="270"/>
        <end position="294"/>
    </location>
</feature>
<dbReference type="EMBL" id="CAJJDN010000043">
    <property type="protein sequence ID" value="CAD8082497.1"/>
    <property type="molecule type" value="Genomic_DNA"/>
</dbReference>
<dbReference type="Proteomes" id="UP000692954">
    <property type="component" value="Unassembled WGS sequence"/>
</dbReference>
<feature type="transmembrane region" description="Helical" evidence="1">
    <location>
        <begin position="76"/>
        <end position="97"/>
    </location>
</feature>
<evidence type="ECO:0000313" key="2">
    <source>
        <dbReference type="EMBL" id="CAD8082497.1"/>
    </source>
</evidence>
<comment type="caution">
    <text evidence="2">The sequence shown here is derived from an EMBL/GenBank/DDBJ whole genome shotgun (WGS) entry which is preliminary data.</text>
</comment>
<evidence type="ECO:0000313" key="3">
    <source>
        <dbReference type="Proteomes" id="UP000692954"/>
    </source>
</evidence>
<keyword evidence="1" id="KW-0812">Transmembrane</keyword>
<protein>
    <recommendedName>
        <fullName evidence="4">Transmembrane protein</fullName>
    </recommendedName>
</protein>